<evidence type="ECO:0000313" key="11">
    <source>
        <dbReference type="Proteomes" id="UP000776650"/>
    </source>
</evidence>
<accession>A0A921F5W2</accession>
<proteinExistence type="inferred from homology"/>
<dbReference type="GO" id="GO:0005886">
    <property type="term" value="C:plasma membrane"/>
    <property type="evidence" value="ECO:0007669"/>
    <property type="project" value="UniProtKB-SubCell"/>
</dbReference>
<dbReference type="Pfam" id="PF01235">
    <property type="entry name" value="Na_Ala_symp"/>
    <property type="match status" value="1"/>
</dbReference>
<feature type="non-terminal residue" evidence="10">
    <location>
        <position position="1"/>
    </location>
</feature>
<comment type="caution">
    <text evidence="10">The sequence shown here is derived from an EMBL/GenBank/DDBJ whole genome shotgun (WGS) entry which is preliminary data.</text>
</comment>
<keyword evidence="6 9" id="KW-1133">Transmembrane helix</keyword>
<evidence type="ECO:0000256" key="4">
    <source>
        <dbReference type="ARBA" id="ARBA00022475"/>
    </source>
</evidence>
<dbReference type="GO" id="GO:0005283">
    <property type="term" value="F:amino acid:sodium symporter activity"/>
    <property type="evidence" value="ECO:0007669"/>
    <property type="project" value="InterPro"/>
</dbReference>
<organism evidence="10 11">
    <name type="scientific">Dietzia timorensis</name>
    <dbReference type="NCBI Taxonomy" id="499555"/>
    <lineage>
        <taxon>Bacteria</taxon>
        <taxon>Bacillati</taxon>
        <taxon>Actinomycetota</taxon>
        <taxon>Actinomycetes</taxon>
        <taxon>Mycobacteriales</taxon>
        <taxon>Dietziaceae</taxon>
        <taxon>Dietzia</taxon>
    </lineage>
</organism>
<evidence type="ECO:0000256" key="3">
    <source>
        <dbReference type="ARBA" id="ARBA00022448"/>
    </source>
</evidence>
<comment type="subcellular location">
    <subcellularLocation>
        <location evidence="1">Cell membrane</location>
        <topology evidence="1">Multi-pass membrane protein</topology>
    </subcellularLocation>
</comment>
<evidence type="ECO:0000256" key="7">
    <source>
        <dbReference type="ARBA" id="ARBA00023136"/>
    </source>
</evidence>
<comment type="similarity">
    <text evidence="2">Belongs to the alanine or glycine:cation symporter (AGCS) (TC 2.A.25) family.</text>
</comment>
<feature type="transmembrane region" description="Helical" evidence="9">
    <location>
        <begin position="6"/>
        <end position="22"/>
    </location>
</feature>
<keyword evidence="7 9" id="KW-0472">Membrane</keyword>
<keyword evidence="4" id="KW-1003">Cell membrane</keyword>
<feature type="transmembrane region" description="Helical" evidence="9">
    <location>
        <begin position="61"/>
        <end position="81"/>
    </location>
</feature>
<dbReference type="Proteomes" id="UP000776650">
    <property type="component" value="Unassembled WGS sequence"/>
</dbReference>
<dbReference type="PANTHER" id="PTHR30330">
    <property type="entry name" value="AGSS FAMILY TRANSPORTER, SODIUM-ALANINE"/>
    <property type="match status" value="1"/>
</dbReference>
<dbReference type="PANTHER" id="PTHR30330:SF1">
    <property type="entry name" value="AMINO-ACID CARRIER PROTEIN ALST"/>
    <property type="match status" value="1"/>
</dbReference>
<evidence type="ECO:0000313" key="10">
    <source>
        <dbReference type="EMBL" id="HJE91453.1"/>
    </source>
</evidence>
<dbReference type="EMBL" id="DYXM01000212">
    <property type="protein sequence ID" value="HJE91453.1"/>
    <property type="molecule type" value="Genomic_DNA"/>
</dbReference>
<keyword evidence="3" id="KW-0813">Transport</keyword>
<dbReference type="AlphaFoldDB" id="A0A921F5W2"/>
<evidence type="ECO:0000256" key="8">
    <source>
        <dbReference type="SAM" id="MobiDB-lite"/>
    </source>
</evidence>
<feature type="region of interest" description="Disordered" evidence="8">
    <location>
        <begin position="107"/>
        <end position="130"/>
    </location>
</feature>
<name>A0A921F5W2_9ACTN</name>
<keyword evidence="5 9" id="KW-0812">Transmembrane</keyword>
<evidence type="ECO:0000256" key="9">
    <source>
        <dbReference type="SAM" id="Phobius"/>
    </source>
</evidence>
<reference evidence="10" key="1">
    <citation type="journal article" date="2021" name="PeerJ">
        <title>Extensive microbial diversity within the chicken gut microbiome revealed by metagenomics and culture.</title>
        <authorList>
            <person name="Gilroy R."/>
            <person name="Ravi A."/>
            <person name="Getino M."/>
            <person name="Pursley I."/>
            <person name="Horton D.L."/>
            <person name="Alikhan N.F."/>
            <person name="Baker D."/>
            <person name="Gharbi K."/>
            <person name="Hall N."/>
            <person name="Watson M."/>
            <person name="Adriaenssens E.M."/>
            <person name="Foster-Nyarko E."/>
            <person name="Jarju S."/>
            <person name="Secka A."/>
            <person name="Antonio M."/>
            <person name="Oren A."/>
            <person name="Chaudhuri R.R."/>
            <person name="La Ragione R."/>
            <person name="Hildebrand F."/>
            <person name="Pallen M.J."/>
        </authorList>
    </citation>
    <scope>NUCLEOTIDE SEQUENCE</scope>
    <source>
        <strain evidence="10">ChiGjej1B1-18357</strain>
    </source>
</reference>
<sequence length="130" mass="14281">VTIFFLAFSSILGSAYIGEVNVRFIRESDTWVNVFRAIVCVMVVIGTVSSLELVWNLADLFMGVMATINLIALIPLAKIGLKLMTNYGEQRKQGLEPVFSRDDIPEAKNVSSWDGTDPITVRTPGTDVNA</sequence>
<evidence type="ECO:0000256" key="5">
    <source>
        <dbReference type="ARBA" id="ARBA00022692"/>
    </source>
</evidence>
<feature type="transmembrane region" description="Helical" evidence="9">
    <location>
        <begin position="34"/>
        <end position="55"/>
    </location>
</feature>
<gene>
    <name evidence="10" type="ORF">K8V11_10640</name>
</gene>
<evidence type="ECO:0000256" key="2">
    <source>
        <dbReference type="ARBA" id="ARBA00009261"/>
    </source>
</evidence>
<dbReference type="InterPro" id="IPR001463">
    <property type="entry name" value="Na/Ala_symport"/>
</dbReference>
<evidence type="ECO:0000256" key="1">
    <source>
        <dbReference type="ARBA" id="ARBA00004651"/>
    </source>
</evidence>
<protein>
    <submittedName>
        <fullName evidence="10">Alanine:cation symporter family protein</fullName>
    </submittedName>
</protein>
<evidence type="ECO:0000256" key="6">
    <source>
        <dbReference type="ARBA" id="ARBA00022989"/>
    </source>
</evidence>
<dbReference type="RefSeq" id="WP_303913823.1">
    <property type="nucleotide sequence ID" value="NZ_DYXM01000212.1"/>
</dbReference>
<reference evidence="10" key="2">
    <citation type="submission" date="2021-09" db="EMBL/GenBank/DDBJ databases">
        <authorList>
            <person name="Gilroy R."/>
        </authorList>
    </citation>
    <scope>NUCLEOTIDE SEQUENCE</scope>
    <source>
        <strain evidence="10">ChiGjej1B1-18357</strain>
    </source>
</reference>